<dbReference type="GO" id="GO:1904750">
    <property type="term" value="P:negative regulation of protein localization to nucleolus"/>
    <property type="evidence" value="ECO:0007669"/>
    <property type="project" value="EnsemblFungi"/>
</dbReference>
<dbReference type="InterPro" id="IPR027417">
    <property type="entry name" value="P-loop_NTPase"/>
</dbReference>
<dbReference type="GeneID" id="11502111"/>
<keyword evidence="1" id="KW-0547">Nucleotide-binding</keyword>
<name>G8ZST2_TORDE</name>
<dbReference type="SUPFAM" id="SSF52540">
    <property type="entry name" value="P-loop containing nucleoside triphosphate hydrolases"/>
    <property type="match status" value="1"/>
</dbReference>
<dbReference type="FunCoup" id="G8ZST2">
    <property type="interactions" value="645"/>
</dbReference>
<dbReference type="Proteomes" id="UP000005627">
    <property type="component" value="Chromosome 4"/>
</dbReference>
<dbReference type="PANTHER" id="PTHR47978">
    <property type="match status" value="1"/>
</dbReference>
<dbReference type="InterPro" id="IPR005225">
    <property type="entry name" value="Small_GTP-bd"/>
</dbReference>
<organism evidence="2 3">
    <name type="scientific">Torulaspora delbrueckii</name>
    <name type="common">Yeast</name>
    <name type="synonym">Candida colliculosa</name>
    <dbReference type="NCBI Taxonomy" id="4950"/>
    <lineage>
        <taxon>Eukaryota</taxon>
        <taxon>Fungi</taxon>
        <taxon>Dikarya</taxon>
        <taxon>Ascomycota</taxon>
        <taxon>Saccharomycotina</taxon>
        <taxon>Saccharomycetes</taxon>
        <taxon>Saccharomycetales</taxon>
        <taxon>Saccharomycetaceae</taxon>
        <taxon>Torulaspora</taxon>
    </lineage>
</organism>
<dbReference type="GO" id="GO:0031578">
    <property type="term" value="P:mitotic spindle orientation checkpoint signaling"/>
    <property type="evidence" value="ECO:0007669"/>
    <property type="project" value="EnsemblFungi"/>
</dbReference>
<keyword evidence="3" id="KW-1185">Reference proteome</keyword>
<dbReference type="GO" id="GO:0023056">
    <property type="term" value="P:positive regulation of signaling"/>
    <property type="evidence" value="ECO:0007669"/>
    <property type="project" value="EnsemblFungi"/>
</dbReference>
<evidence type="ECO:0008006" key="4">
    <source>
        <dbReference type="Google" id="ProtNLM"/>
    </source>
</evidence>
<dbReference type="GO" id="GO:0040001">
    <property type="term" value="P:establishment of mitotic spindle localization"/>
    <property type="evidence" value="ECO:0007669"/>
    <property type="project" value="EnsemblFungi"/>
</dbReference>
<evidence type="ECO:0000313" key="3">
    <source>
        <dbReference type="Proteomes" id="UP000005627"/>
    </source>
</evidence>
<dbReference type="PRINTS" id="PR00449">
    <property type="entry name" value="RASTRNSFRMNG"/>
</dbReference>
<dbReference type="eggNOG" id="KOG1673">
    <property type="taxonomic scope" value="Eukaryota"/>
</dbReference>
<dbReference type="Pfam" id="PF00071">
    <property type="entry name" value="Ras"/>
    <property type="match status" value="1"/>
</dbReference>
<evidence type="ECO:0000313" key="2">
    <source>
        <dbReference type="EMBL" id="CCE91676.1"/>
    </source>
</evidence>
<dbReference type="SMART" id="SM00174">
    <property type="entry name" value="RHO"/>
    <property type="match status" value="1"/>
</dbReference>
<dbReference type="GO" id="GO:0003924">
    <property type="term" value="F:GTPase activity"/>
    <property type="evidence" value="ECO:0007669"/>
    <property type="project" value="EnsemblFungi"/>
</dbReference>
<dbReference type="KEGG" id="tdl:TDEL_0D00920"/>
<dbReference type="RefSeq" id="XP_003680887.1">
    <property type="nucleotide sequence ID" value="XM_003680839.1"/>
</dbReference>
<dbReference type="CDD" id="cd04128">
    <property type="entry name" value="Spg1"/>
    <property type="match status" value="1"/>
</dbReference>
<accession>G8ZST2</accession>
<dbReference type="SMART" id="SM00173">
    <property type="entry name" value="RAS"/>
    <property type="match status" value="1"/>
</dbReference>
<evidence type="ECO:0000256" key="1">
    <source>
        <dbReference type="ARBA" id="ARBA00022741"/>
    </source>
</evidence>
<dbReference type="AlphaFoldDB" id="G8ZST2"/>
<dbReference type="Gene3D" id="3.40.50.300">
    <property type="entry name" value="P-loop containing nucleotide triphosphate hydrolases"/>
    <property type="match status" value="1"/>
</dbReference>
<dbReference type="PROSITE" id="PS51419">
    <property type="entry name" value="RAB"/>
    <property type="match status" value="1"/>
</dbReference>
<dbReference type="GO" id="GO:0005816">
    <property type="term" value="C:spindle pole body"/>
    <property type="evidence" value="ECO:0007669"/>
    <property type="project" value="EnsemblFungi"/>
</dbReference>
<dbReference type="PIRSF" id="PIRSF037527">
    <property type="entry name" value="Small_GTPase_Tem1"/>
    <property type="match status" value="1"/>
</dbReference>
<protein>
    <recommendedName>
        <fullName evidence="4">Protein TEM1</fullName>
    </recommendedName>
</protein>
<dbReference type="OrthoDB" id="6585768at2759"/>
<dbReference type="SMART" id="SM00175">
    <property type="entry name" value="RAB"/>
    <property type="match status" value="1"/>
</dbReference>
<dbReference type="HOGENOM" id="CLU_041217_0_2_1"/>
<dbReference type="STRING" id="1076872.G8ZST2"/>
<dbReference type="InParanoid" id="G8ZST2"/>
<sequence>MSEAQEQQELPKAKNRVDVQVGLVGDAQVGKTSLMVKYVQNVFDEEYTQTLGVNFLKRKVSIRSTDIVFSLMDLGGQREFINMLPIASLGSSAIVFLFDLTRPETLSSIKEWYRQAHGLNETAVPLLVGTKYDLFVDLDPEYQEQLSRTSMEYAQVMDAPLIFCSTAKSINVQKIFKIALAKIFKLTLTVQEINDVGDPLLIYRHLGNQRHDSDEVSRRSSPSTRSSTS</sequence>
<dbReference type="GO" id="GO:0031536">
    <property type="term" value="P:positive regulation of exit from mitosis"/>
    <property type="evidence" value="ECO:0007669"/>
    <property type="project" value="EnsemblFungi"/>
</dbReference>
<dbReference type="GO" id="GO:1902542">
    <property type="term" value="P:regulation of protein localization to mitotic spindle pole body"/>
    <property type="evidence" value="ECO:0007669"/>
    <property type="project" value="EnsemblFungi"/>
</dbReference>
<dbReference type="InterPro" id="IPR017231">
    <property type="entry name" value="Small_GTPase_Tem1/Spg1"/>
</dbReference>
<dbReference type="InterPro" id="IPR001806">
    <property type="entry name" value="Small_GTPase"/>
</dbReference>
<dbReference type="NCBIfam" id="TIGR00231">
    <property type="entry name" value="small_GTP"/>
    <property type="match status" value="1"/>
</dbReference>
<dbReference type="GO" id="GO:0005525">
    <property type="term" value="F:GTP binding"/>
    <property type="evidence" value="ECO:0007669"/>
    <property type="project" value="InterPro"/>
</dbReference>
<proteinExistence type="predicted"/>
<gene>
    <name evidence="2" type="primary">TDEL0D00920</name>
    <name evidence="2" type="ORF">TDEL_0D00920</name>
</gene>
<dbReference type="EMBL" id="HE616745">
    <property type="protein sequence ID" value="CCE91676.1"/>
    <property type="molecule type" value="Genomic_DNA"/>
</dbReference>
<reference evidence="2 3" key="1">
    <citation type="journal article" date="2011" name="Proc. Natl. Acad. Sci. U.S.A.">
        <title>Evolutionary erosion of yeast sex chromosomes by mating-type switching accidents.</title>
        <authorList>
            <person name="Gordon J.L."/>
            <person name="Armisen D."/>
            <person name="Proux-Wera E."/>
            <person name="Oheigeartaigh S.S."/>
            <person name="Byrne K.P."/>
            <person name="Wolfe K.H."/>
        </authorList>
    </citation>
    <scope>NUCLEOTIDE SEQUENCE [LARGE SCALE GENOMIC DNA]</scope>
    <source>
        <strain evidence="3">ATCC 10662 / CBS 1146 / NBRC 0425 / NCYC 2629 / NRRL Y-866</strain>
    </source>
</reference>